<evidence type="ECO:0000313" key="9">
    <source>
        <dbReference type="EMBL" id="KAH9323312.1"/>
    </source>
</evidence>
<feature type="transmembrane region" description="Helical" evidence="7">
    <location>
        <begin position="444"/>
        <end position="468"/>
    </location>
</feature>
<feature type="region of interest" description="Disordered" evidence="6">
    <location>
        <begin position="241"/>
        <end position="267"/>
    </location>
</feature>
<keyword evidence="3 7" id="KW-0812">Transmembrane</keyword>
<dbReference type="InterPro" id="IPR002781">
    <property type="entry name" value="TM_pro_TauE-like"/>
</dbReference>
<proteinExistence type="inferred from homology"/>
<evidence type="ECO:0000313" key="10">
    <source>
        <dbReference type="Proteomes" id="UP000824469"/>
    </source>
</evidence>
<gene>
    <name evidence="9" type="ORF">KI387_017951</name>
</gene>
<accession>A0AA38GJG6</accession>
<feature type="transmembrane region" description="Helical" evidence="7">
    <location>
        <begin position="187"/>
        <end position="215"/>
    </location>
</feature>
<evidence type="ECO:0000256" key="7">
    <source>
        <dbReference type="SAM" id="Phobius"/>
    </source>
</evidence>
<dbReference type="GO" id="GO:0016567">
    <property type="term" value="P:protein ubiquitination"/>
    <property type="evidence" value="ECO:0007669"/>
    <property type="project" value="TreeGrafter"/>
</dbReference>
<reference evidence="9 10" key="1">
    <citation type="journal article" date="2021" name="Nat. Plants">
        <title>The Taxus genome provides insights into paclitaxel biosynthesis.</title>
        <authorList>
            <person name="Xiong X."/>
            <person name="Gou J."/>
            <person name="Liao Q."/>
            <person name="Li Y."/>
            <person name="Zhou Q."/>
            <person name="Bi G."/>
            <person name="Li C."/>
            <person name="Du R."/>
            <person name="Wang X."/>
            <person name="Sun T."/>
            <person name="Guo L."/>
            <person name="Liang H."/>
            <person name="Lu P."/>
            <person name="Wu Y."/>
            <person name="Zhang Z."/>
            <person name="Ro D.K."/>
            <person name="Shang Y."/>
            <person name="Huang S."/>
            <person name="Yan J."/>
        </authorList>
    </citation>
    <scope>NUCLEOTIDE SEQUENCE [LARGE SCALE GENOMIC DNA]</scope>
    <source>
        <strain evidence="9">Ta-2019</strain>
    </source>
</reference>
<feature type="signal peptide" evidence="8">
    <location>
        <begin position="1"/>
        <end position="26"/>
    </location>
</feature>
<dbReference type="GO" id="GO:0016020">
    <property type="term" value="C:membrane"/>
    <property type="evidence" value="ECO:0007669"/>
    <property type="project" value="UniProtKB-SubCell"/>
</dbReference>
<dbReference type="PANTHER" id="PTHR14255">
    <property type="entry name" value="CEREBLON"/>
    <property type="match status" value="1"/>
</dbReference>
<keyword evidence="5 7" id="KW-0472">Membrane</keyword>
<feature type="transmembrane region" description="Helical" evidence="7">
    <location>
        <begin position="405"/>
        <end position="432"/>
    </location>
</feature>
<comment type="subcellular location">
    <subcellularLocation>
        <location evidence="1">Membrane</location>
        <topology evidence="1">Multi-pass membrane protein</topology>
    </subcellularLocation>
</comment>
<keyword evidence="4 7" id="KW-1133">Transmembrane helix</keyword>
<dbReference type="GO" id="GO:0031464">
    <property type="term" value="C:Cul4A-RING E3 ubiquitin ligase complex"/>
    <property type="evidence" value="ECO:0007669"/>
    <property type="project" value="TreeGrafter"/>
</dbReference>
<dbReference type="PANTHER" id="PTHR14255:SF3">
    <property type="entry name" value="SULFITE EXPORTER TAUE_SAFE FAMILY PROTEIN 5-RELATED"/>
    <property type="match status" value="1"/>
</dbReference>
<organism evidence="9 10">
    <name type="scientific">Taxus chinensis</name>
    <name type="common">Chinese yew</name>
    <name type="synonym">Taxus wallichiana var. chinensis</name>
    <dbReference type="NCBI Taxonomy" id="29808"/>
    <lineage>
        <taxon>Eukaryota</taxon>
        <taxon>Viridiplantae</taxon>
        <taxon>Streptophyta</taxon>
        <taxon>Embryophyta</taxon>
        <taxon>Tracheophyta</taxon>
        <taxon>Spermatophyta</taxon>
        <taxon>Pinopsida</taxon>
        <taxon>Pinidae</taxon>
        <taxon>Conifers II</taxon>
        <taxon>Cupressales</taxon>
        <taxon>Taxaceae</taxon>
        <taxon>Taxus</taxon>
    </lineage>
</organism>
<evidence type="ECO:0000256" key="3">
    <source>
        <dbReference type="ARBA" id="ARBA00022692"/>
    </source>
</evidence>
<feature type="transmembrane region" description="Helical" evidence="7">
    <location>
        <begin position="335"/>
        <end position="352"/>
    </location>
</feature>
<comment type="similarity">
    <text evidence="2">Belongs to the 4-toluene sulfonate uptake permease (TSUP) (TC 2.A.102) family.</text>
</comment>
<dbReference type="AlphaFoldDB" id="A0AA38GJG6"/>
<sequence length="546" mass="59054">MKVSRIPPLRVAALLALLSIEVCSFAANLDVTRPFQESWSKNTNAPGGMIGQLDCHGTERTVPTRGKLVGGAFQWKKHEPNGRIVIPTWPPLRFGMRTASATVLIVAAASVSSAGGIGGGGLFVPILNLVLQFDSRTSAAISAFMVLGGSVANVICYVPRRHPEFDGEPLIDYDIALLLQPNMLLGISLGVICNVMFPEWLITSLLASFLSVITFSSCKNARRQWQAETFVHQRNSVLNPDKNNRLSSAHEDGLLQEKGLRSSPSSRNIAIDCSNGTPNGVCNGAHKQTRNVRHSGDMTMQVPSSTVSQEGKESLQEPLLNVRSGQPSTIPLKKMTLLVLMWVSFYLVYILTGGQDKKPCGLGYWLMSGLQILLALAITIWMITQSGDSEKHHNQQASSQATKGCETFLFSFMALVAGILGGMLGLGGGMIINPFLLQMGLPPQVTAATCAFMVFFSASMSVAQFLLLGLAPLDYALFFAITCFISAIFGLSVIQRAITKHGRVSLIIFSVSTVMATSAILMTTFGAIDIWRQYQHGDYMGFRAPC</sequence>
<evidence type="ECO:0000256" key="1">
    <source>
        <dbReference type="ARBA" id="ARBA00004141"/>
    </source>
</evidence>
<protein>
    <recommendedName>
        <fullName evidence="11">Sulfite exporter TauE/SafE family protein</fullName>
    </recommendedName>
</protein>
<keyword evidence="8" id="KW-0732">Signal</keyword>
<feature type="transmembrane region" description="Helical" evidence="7">
    <location>
        <begin position="364"/>
        <end position="384"/>
    </location>
</feature>
<name>A0AA38GJG6_TAXCH</name>
<feature type="transmembrane region" description="Helical" evidence="7">
    <location>
        <begin position="99"/>
        <end position="127"/>
    </location>
</feature>
<feature type="chain" id="PRO_5041415255" description="Sulfite exporter TauE/SafE family protein" evidence="8">
    <location>
        <begin position="27"/>
        <end position="546"/>
    </location>
</feature>
<feature type="region of interest" description="Disordered" evidence="6">
    <location>
        <begin position="293"/>
        <end position="316"/>
    </location>
</feature>
<keyword evidence="10" id="KW-1185">Reference proteome</keyword>
<dbReference type="Proteomes" id="UP000824469">
    <property type="component" value="Unassembled WGS sequence"/>
</dbReference>
<dbReference type="EMBL" id="JAHRHJ020000003">
    <property type="protein sequence ID" value="KAH9323312.1"/>
    <property type="molecule type" value="Genomic_DNA"/>
</dbReference>
<feature type="compositionally biased region" description="Basic and acidic residues" evidence="6">
    <location>
        <begin position="242"/>
        <end position="260"/>
    </location>
</feature>
<evidence type="ECO:0008006" key="11">
    <source>
        <dbReference type="Google" id="ProtNLM"/>
    </source>
</evidence>
<dbReference type="OMA" id="MGFKQPC"/>
<feature type="transmembrane region" description="Helical" evidence="7">
    <location>
        <begin position="506"/>
        <end position="531"/>
    </location>
</feature>
<evidence type="ECO:0000256" key="8">
    <source>
        <dbReference type="SAM" id="SignalP"/>
    </source>
</evidence>
<evidence type="ECO:0000256" key="6">
    <source>
        <dbReference type="SAM" id="MobiDB-lite"/>
    </source>
</evidence>
<evidence type="ECO:0000256" key="5">
    <source>
        <dbReference type="ARBA" id="ARBA00023136"/>
    </source>
</evidence>
<evidence type="ECO:0000256" key="2">
    <source>
        <dbReference type="ARBA" id="ARBA00009142"/>
    </source>
</evidence>
<dbReference type="Pfam" id="PF01925">
    <property type="entry name" value="TauE"/>
    <property type="match status" value="2"/>
</dbReference>
<feature type="transmembrane region" description="Helical" evidence="7">
    <location>
        <begin position="475"/>
        <end position="494"/>
    </location>
</feature>
<feature type="transmembrane region" description="Helical" evidence="7">
    <location>
        <begin position="139"/>
        <end position="160"/>
    </location>
</feature>
<comment type="caution">
    <text evidence="9">The sequence shown here is derived from an EMBL/GenBank/DDBJ whole genome shotgun (WGS) entry which is preliminary data.</text>
</comment>
<evidence type="ECO:0000256" key="4">
    <source>
        <dbReference type="ARBA" id="ARBA00022989"/>
    </source>
</evidence>